<dbReference type="AlphaFoldDB" id="A0AB39M7J8"/>
<sequence length="62" mass="6754">MQHPTGPGRQPTLPPVNGITWCAWHQAYSATARLVQDAEGAAHFACNSCREAYHLVPVADRP</sequence>
<organism evidence="1">
    <name type="scientific">Streptomyces sp. R08</name>
    <dbReference type="NCBI Taxonomy" id="3238624"/>
    <lineage>
        <taxon>Bacteria</taxon>
        <taxon>Bacillati</taxon>
        <taxon>Actinomycetota</taxon>
        <taxon>Actinomycetes</taxon>
        <taxon>Kitasatosporales</taxon>
        <taxon>Streptomycetaceae</taxon>
        <taxon>Streptomyces</taxon>
    </lineage>
</organism>
<name>A0AB39M7J8_9ACTN</name>
<accession>A0AB39M7J8</accession>
<dbReference type="EMBL" id="CP163431">
    <property type="protein sequence ID" value="XDQ02320.1"/>
    <property type="molecule type" value="Genomic_DNA"/>
</dbReference>
<dbReference type="RefSeq" id="WP_369188483.1">
    <property type="nucleotide sequence ID" value="NZ_CP163431.1"/>
</dbReference>
<evidence type="ECO:0000313" key="1">
    <source>
        <dbReference type="EMBL" id="XDQ02320.1"/>
    </source>
</evidence>
<reference evidence="1" key="1">
    <citation type="submission" date="2024-07" db="EMBL/GenBank/DDBJ databases">
        <authorList>
            <person name="Yu S.T."/>
        </authorList>
    </citation>
    <scope>NUCLEOTIDE SEQUENCE</scope>
    <source>
        <strain evidence="1">R08</strain>
    </source>
</reference>
<protein>
    <submittedName>
        <fullName evidence="1">Uncharacterized protein</fullName>
    </submittedName>
</protein>
<proteinExistence type="predicted"/>
<gene>
    <name evidence="1" type="ORF">AB5J58_19870</name>
</gene>